<organism evidence="5 6">
    <name type="scientific">Paenibacillus baekrokdamisoli</name>
    <dbReference type="NCBI Taxonomy" id="1712516"/>
    <lineage>
        <taxon>Bacteria</taxon>
        <taxon>Bacillati</taxon>
        <taxon>Bacillota</taxon>
        <taxon>Bacilli</taxon>
        <taxon>Bacillales</taxon>
        <taxon>Paenibacillaceae</taxon>
        <taxon>Paenibacillus</taxon>
    </lineage>
</organism>
<feature type="transmembrane region" description="Helical" evidence="1">
    <location>
        <begin position="24"/>
        <end position="44"/>
    </location>
</feature>
<dbReference type="PROSITE" id="PS50883">
    <property type="entry name" value="EAL"/>
    <property type="match status" value="1"/>
</dbReference>
<feature type="domain" description="MHYT" evidence="4">
    <location>
        <begin position="1"/>
        <end position="149"/>
    </location>
</feature>
<dbReference type="EMBL" id="AP019308">
    <property type="protein sequence ID" value="BBH23186.1"/>
    <property type="molecule type" value="Genomic_DNA"/>
</dbReference>
<feature type="domain" description="GGDEF" evidence="3">
    <location>
        <begin position="225"/>
        <end position="357"/>
    </location>
</feature>
<dbReference type="CDD" id="cd01948">
    <property type="entry name" value="EAL"/>
    <property type="match status" value="1"/>
</dbReference>
<dbReference type="KEGG" id="pbk:Back11_45310"/>
<feature type="domain" description="EAL" evidence="2">
    <location>
        <begin position="366"/>
        <end position="619"/>
    </location>
</feature>
<keyword evidence="1" id="KW-0472">Membrane</keyword>
<dbReference type="CDD" id="cd01949">
    <property type="entry name" value="GGDEF"/>
    <property type="match status" value="1"/>
</dbReference>
<dbReference type="InterPro" id="IPR029787">
    <property type="entry name" value="Nucleotide_cyclase"/>
</dbReference>
<dbReference type="Proteomes" id="UP000275368">
    <property type="component" value="Chromosome"/>
</dbReference>
<accession>A0A3G9IXD5</accession>
<dbReference type="InterPro" id="IPR052155">
    <property type="entry name" value="Biofilm_reg_signaling"/>
</dbReference>
<feature type="transmembrane region" description="Helical" evidence="1">
    <location>
        <begin position="89"/>
        <end position="110"/>
    </location>
</feature>
<evidence type="ECO:0000259" key="3">
    <source>
        <dbReference type="PROSITE" id="PS50887"/>
    </source>
</evidence>
<dbReference type="SUPFAM" id="SSF55073">
    <property type="entry name" value="Nucleotide cyclase"/>
    <property type="match status" value="1"/>
</dbReference>
<evidence type="ECO:0000313" key="6">
    <source>
        <dbReference type="Proteomes" id="UP000275368"/>
    </source>
</evidence>
<feature type="transmembrane region" description="Helical" evidence="1">
    <location>
        <begin position="122"/>
        <end position="142"/>
    </location>
</feature>
<keyword evidence="6" id="KW-1185">Reference proteome</keyword>
<sequence length="633" mass="70618">MGVGVWSMHFVGMMAFHLETAMQYNTLLTVVSMLASIVASLIAFRVTTIIDAGIRQIASASLFMGSGILAMHYIGMQAIRAPIQISYDYFYFGLSILIAYAASFIALYLFRQQRTITDLNVGLKILYAAVMALAISGTHYMGMQAASFRVDKIHTNQMLNEMVQSESFLLVGVAIVTFVMLAVSSGAIFFDRNVLERMAYTDALTTLPNRHQLAKYFERSFPGKDSGFMLFIDLDRFKTINDTLGHDAGDLFIKEVALRLKAAISGDQTVFRLGGDEFLIASSKGRLQEAAQLADEIIAVIKKPYSVLGNEIYMTSSIGISLAPDHGMTRTALLKAADMAMYRAKEAGKNQYQFFDEETDRLLVRKLELERDLRKALINEELVIYYQPKWDAESNCVSGMEALMRWHHPQLGTIMPIEFIPIAEETGLIVAMTRWMIREVCKQNAEWQLHNLVHVCVSVNMSVRVFESGELTEMVVEALKAFAIKPGDLELEITESIAMYDLKDTIQQLRKLKELGVRVSMDDFGTGYSSLGSLDELPIDALKIDQNFIRQSGLPSKQAIISTIITIANLLNLEVIAEGVETEEQIGFLKSRGCRVMQGYYYGKPMDAKAVEAWLLHAANSVKEEVTVEVASA</sequence>
<keyword evidence="1" id="KW-1133">Transmembrane helix</keyword>
<dbReference type="PROSITE" id="PS50887">
    <property type="entry name" value="GGDEF"/>
    <property type="match status" value="1"/>
</dbReference>
<evidence type="ECO:0000259" key="2">
    <source>
        <dbReference type="PROSITE" id="PS50883"/>
    </source>
</evidence>
<comment type="caution">
    <text evidence="1">Lacks conserved residue(s) required for the propagation of feature annotation.</text>
</comment>
<dbReference type="Pfam" id="PF03707">
    <property type="entry name" value="MHYT"/>
    <property type="match status" value="2"/>
</dbReference>
<evidence type="ECO:0000259" key="4">
    <source>
        <dbReference type="PROSITE" id="PS50924"/>
    </source>
</evidence>
<name>A0A3G9IXD5_9BACL</name>
<evidence type="ECO:0000256" key="1">
    <source>
        <dbReference type="PROSITE-ProRule" id="PRU00244"/>
    </source>
</evidence>
<dbReference type="InterPro" id="IPR005330">
    <property type="entry name" value="MHYT_dom"/>
</dbReference>
<dbReference type="Pfam" id="PF00563">
    <property type="entry name" value="EAL"/>
    <property type="match status" value="1"/>
</dbReference>
<dbReference type="Pfam" id="PF00990">
    <property type="entry name" value="GGDEF"/>
    <property type="match status" value="1"/>
</dbReference>
<dbReference type="SUPFAM" id="SSF141868">
    <property type="entry name" value="EAL domain-like"/>
    <property type="match status" value="1"/>
</dbReference>
<dbReference type="PANTHER" id="PTHR44757">
    <property type="entry name" value="DIGUANYLATE CYCLASE DGCP"/>
    <property type="match status" value="1"/>
</dbReference>
<dbReference type="Gene3D" id="3.20.20.450">
    <property type="entry name" value="EAL domain"/>
    <property type="match status" value="1"/>
</dbReference>
<gene>
    <name evidence="5" type="ORF">Back11_45310</name>
</gene>
<dbReference type="NCBIfam" id="TIGR00254">
    <property type="entry name" value="GGDEF"/>
    <property type="match status" value="1"/>
</dbReference>
<dbReference type="SMART" id="SM00052">
    <property type="entry name" value="EAL"/>
    <property type="match status" value="1"/>
</dbReference>
<proteinExistence type="predicted"/>
<dbReference type="PANTHER" id="PTHR44757:SF2">
    <property type="entry name" value="BIOFILM ARCHITECTURE MAINTENANCE PROTEIN MBAA"/>
    <property type="match status" value="1"/>
</dbReference>
<dbReference type="PROSITE" id="PS50924">
    <property type="entry name" value="MHYT"/>
    <property type="match status" value="1"/>
</dbReference>
<dbReference type="GO" id="GO:0016020">
    <property type="term" value="C:membrane"/>
    <property type="evidence" value="ECO:0007669"/>
    <property type="project" value="UniProtKB-UniRule"/>
</dbReference>
<feature type="transmembrane region" description="Helical" evidence="1">
    <location>
        <begin position="168"/>
        <end position="190"/>
    </location>
</feature>
<keyword evidence="1" id="KW-0812">Transmembrane</keyword>
<dbReference type="InterPro" id="IPR001633">
    <property type="entry name" value="EAL_dom"/>
</dbReference>
<dbReference type="Gene3D" id="3.30.70.270">
    <property type="match status" value="1"/>
</dbReference>
<dbReference type="AlphaFoldDB" id="A0A3G9IXD5"/>
<dbReference type="InterPro" id="IPR043128">
    <property type="entry name" value="Rev_trsase/Diguanyl_cyclase"/>
</dbReference>
<evidence type="ECO:0000313" key="5">
    <source>
        <dbReference type="EMBL" id="BBH23186.1"/>
    </source>
</evidence>
<dbReference type="InterPro" id="IPR000160">
    <property type="entry name" value="GGDEF_dom"/>
</dbReference>
<protein>
    <submittedName>
        <fullName evidence="5">Bifunctional diguanylate cyclase/phosphodiesterase</fullName>
    </submittedName>
</protein>
<reference evidence="5 6" key="1">
    <citation type="submission" date="2018-11" db="EMBL/GenBank/DDBJ databases">
        <title>Complete genome sequence of Paenibacillus baekrokdamisoli strain KCTC 33723.</title>
        <authorList>
            <person name="Kang S.W."/>
            <person name="Lee K.C."/>
            <person name="Kim K.K."/>
            <person name="Kim J.S."/>
            <person name="Kim D.S."/>
            <person name="Ko S.H."/>
            <person name="Yang S.H."/>
            <person name="Lee J.S."/>
        </authorList>
    </citation>
    <scope>NUCLEOTIDE SEQUENCE [LARGE SCALE GENOMIC DNA]</scope>
    <source>
        <strain evidence="5 6">KCTC 33723</strain>
    </source>
</reference>
<feature type="transmembrane region" description="Helical" evidence="1">
    <location>
        <begin position="56"/>
        <end position="74"/>
    </location>
</feature>
<dbReference type="SMART" id="SM00267">
    <property type="entry name" value="GGDEF"/>
    <property type="match status" value="1"/>
</dbReference>
<dbReference type="InterPro" id="IPR035919">
    <property type="entry name" value="EAL_sf"/>
</dbReference>